<accession>A0A3G8XKF5</accession>
<organism evidence="1 2">
    <name type="scientific">Kaistella carnis</name>
    <dbReference type="NCBI Taxonomy" id="1241979"/>
    <lineage>
        <taxon>Bacteria</taxon>
        <taxon>Pseudomonadati</taxon>
        <taxon>Bacteroidota</taxon>
        <taxon>Flavobacteriia</taxon>
        <taxon>Flavobacteriales</taxon>
        <taxon>Weeksellaceae</taxon>
        <taxon>Chryseobacterium group</taxon>
        <taxon>Kaistella</taxon>
    </lineage>
</organism>
<sequence>MSRTLKIFFIVLGLSIFILPKQMIYAQTAVECCDQMSPQQDCCKTKKTESCHSDQSSKTSEKNNCGDDCTQCHSCTVHLVLNYLSPEINSTLENNFFIQKLNFEYGSSYFLSTLQNIWQPPKIG</sequence>
<dbReference type="KEGG" id="ccas:EIB73_10965"/>
<keyword evidence="2" id="KW-1185">Reference proteome</keyword>
<evidence type="ECO:0000313" key="2">
    <source>
        <dbReference type="Proteomes" id="UP000270185"/>
    </source>
</evidence>
<name>A0A3G8XKF5_9FLAO</name>
<gene>
    <name evidence="1" type="ORF">EIB73_10965</name>
</gene>
<dbReference type="AlphaFoldDB" id="A0A3G8XKF5"/>
<reference evidence="2" key="1">
    <citation type="submission" date="2018-11" db="EMBL/GenBank/DDBJ databases">
        <title>Proposal to divide the Flavobacteriaceae and reorganize its genera based on Amino Acid Identity values calculated from whole genome sequences.</title>
        <authorList>
            <person name="Nicholson A.C."/>
            <person name="Gulvik C.A."/>
            <person name="Whitney A.M."/>
            <person name="Humrighouse B.W."/>
            <person name="Bell M."/>
            <person name="Holmes B."/>
            <person name="Steigerwalt A.G."/>
            <person name="Villarma A."/>
            <person name="Sheth M."/>
            <person name="Batra D."/>
            <person name="Pryor J."/>
            <person name="Bernardet J.-F."/>
            <person name="Hugo C."/>
            <person name="Kampfer P."/>
            <person name="Newman J.D."/>
            <person name="McQuiston J.R."/>
        </authorList>
    </citation>
    <scope>NUCLEOTIDE SEQUENCE [LARGE SCALE GENOMIC DNA]</scope>
    <source>
        <strain evidence="2">G0081</strain>
    </source>
</reference>
<evidence type="ECO:0000313" key="1">
    <source>
        <dbReference type="EMBL" id="AZI33672.1"/>
    </source>
</evidence>
<dbReference type="EMBL" id="CP034159">
    <property type="protein sequence ID" value="AZI33672.1"/>
    <property type="molecule type" value="Genomic_DNA"/>
</dbReference>
<dbReference type="Proteomes" id="UP000270185">
    <property type="component" value="Chromosome"/>
</dbReference>
<dbReference type="OrthoDB" id="1262092at2"/>
<proteinExistence type="predicted"/>
<dbReference type="RefSeq" id="WP_125025313.1">
    <property type="nucleotide sequence ID" value="NZ_CP034159.1"/>
</dbReference>
<protein>
    <submittedName>
        <fullName evidence="1">Uncharacterized protein</fullName>
    </submittedName>
</protein>